<dbReference type="PROSITE" id="PS50801">
    <property type="entry name" value="STAS"/>
    <property type="match status" value="1"/>
</dbReference>
<gene>
    <name evidence="2" type="ORF">GCM10017161_22150</name>
</gene>
<name>A0A919EKV8_9GAMM</name>
<keyword evidence="3" id="KW-1185">Reference proteome</keyword>
<dbReference type="AlphaFoldDB" id="A0A919EKV8"/>
<dbReference type="InterPro" id="IPR002645">
    <property type="entry name" value="STAS_dom"/>
</dbReference>
<comment type="caution">
    <text evidence="2">The sequence shown here is derived from an EMBL/GenBank/DDBJ whole genome shotgun (WGS) entry which is preliminary data.</text>
</comment>
<feature type="domain" description="STAS" evidence="1">
    <location>
        <begin position="1"/>
        <end position="90"/>
    </location>
</feature>
<dbReference type="InterPro" id="IPR058548">
    <property type="entry name" value="MlaB-like_STAS"/>
</dbReference>
<sequence length="90" mass="10142">MFKLPSELTIVQVDECKTNFLAYVETNDELAFDDSELTRIDTVGMQLILSMVIHIASLKKQLNWQVSSSIIGQSISQLGINEPILNQYLP</sequence>
<evidence type="ECO:0000313" key="2">
    <source>
        <dbReference type="EMBL" id="GHF93383.1"/>
    </source>
</evidence>
<accession>A0A919EKV8</accession>
<dbReference type="Proteomes" id="UP000623842">
    <property type="component" value="Unassembled WGS sequence"/>
</dbReference>
<proteinExistence type="predicted"/>
<dbReference type="EMBL" id="BNCK01000004">
    <property type="protein sequence ID" value="GHF93383.1"/>
    <property type="molecule type" value="Genomic_DNA"/>
</dbReference>
<evidence type="ECO:0000259" key="1">
    <source>
        <dbReference type="PROSITE" id="PS50801"/>
    </source>
</evidence>
<dbReference type="RefSeq" id="WP_189770396.1">
    <property type="nucleotide sequence ID" value="NZ_BNCK01000004.1"/>
</dbReference>
<dbReference type="Pfam" id="PF13466">
    <property type="entry name" value="STAS_2"/>
    <property type="match status" value="1"/>
</dbReference>
<protein>
    <recommendedName>
        <fullName evidence="1">STAS domain-containing protein</fullName>
    </recommendedName>
</protein>
<evidence type="ECO:0000313" key="3">
    <source>
        <dbReference type="Proteomes" id="UP000623842"/>
    </source>
</evidence>
<organism evidence="2 3">
    <name type="scientific">Thalassotalea marina</name>
    <dbReference type="NCBI Taxonomy" id="1673741"/>
    <lineage>
        <taxon>Bacteria</taxon>
        <taxon>Pseudomonadati</taxon>
        <taxon>Pseudomonadota</taxon>
        <taxon>Gammaproteobacteria</taxon>
        <taxon>Alteromonadales</taxon>
        <taxon>Colwelliaceae</taxon>
        <taxon>Thalassotalea</taxon>
    </lineage>
</organism>
<reference evidence="2" key="1">
    <citation type="journal article" date="2014" name="Int. J. Syst. Evol. Microbiol.">
        <title>Complete genome sequence of Corynebacterium casei LMG S-19264T (=DSM 44701T), isolated from a smear-ripened cheese.</title>
        <authorList>
            <consortium name="US DOE Joint Genome Institute (JGI-PGF)"/>
            <person name="Walter F."/>
            <person name="Albersmeier A."/>
            <person name="Kalinowski J."/>
            <person name="Ruckert C."/>
        </authorList>
    </citation>
    <scope>NUCLEOTIDE SEQUENCE</scope>
    <source>
        <strain evidence="2">KCTC 42731</strain>
    </source>
</reference>
<reference evidence="2" key="2">
    <citation type="submission" date="2020-09" db="EMBL/GenBank/DDBJ databases">
        <authorList>
            <person name="Sun Q."/>
            <person name="Kim S."/>
        </authorList>
    </citation>
    <scope>NUCLEOTIDE SEQUENCE</scope>
    <source>
        <strain evidence="2">KCTC 42731</strain>
    </source>
</reference>